<evidence type="ECO:0000313" key="2">
    <source>
        <dbReference type="EMBL" id="QFF99305.1"/>
    </source>
</evidence>
<organism evidence="2 3">
    <name type="scientific">Psychrobacillus glaciei</name>
    <dbReference type="NCBI Taxonomy" id="2283160"/>
    <lineage>
        <taxon>Bacteria</taxon>
        <taxon>Bacillati</taxon>
        <taxon>Bacillota</taxon>
        <taxon>Bacilli</taxon>
        <taxon>Bacillales</taxon>
        <taxon>Bacillaceae</taxon>
        <taxon>Psychrobacillus</taxon>
    </lineage>
</organism>
<evidence type="ECO:0000256" key="1">
    <source>
        <dbReference type="SAM" id="Phobius"/>
    </source>
</evidence>
<feature type="transmembrane region" description="Helical" evidence="1">
    <location>
        <begin position="9"/>
        <end position="30"/>
    </location>
</feature>
<dbReference type="KEGG" id="psyo:PB01_10975"/>
<reference evidence="2 3" key="1">
    <citation type="submission" date="2018-07" db="EMBL/GenBank/DDBJ databases">
        <title>Complete genome sequence of Psychrobacillus sp. PB01, isolated from iceberg, and comparative genome analysis of Psychrobacillus strains.</title>
        <authorList>
            <person name="Lee P.C."/>
        </authorList>
    </citation>
    <scope>NUCLEOTIDE SEQUENCE [LARGE SCALE GENOMIC DNA]</scope>
    <source>
        <strain evidence="2 3">PB01</strain>
    </source>
</reference>
<dbReference type="RefSeq" id="WP_225986015.1">
    <property type="nucleotide sequence ID" value="NZ_CP031223.1"/>
</dbReference>
<proteinExistence type="predicted"/>
<name>A0A5J6SMX8_9BACI</name>
<accession>A0A5J6SMX8</accession>
<protein>
    <submittedName>
        <fullName evidence="2">Uncharacterized protein</fullName>
    </submittedName>
</protein>
<dbReference type="Proteomes" id="UP000325517">
    <property type="component" value="Chromosome"/>
</dbReference>
<sequence length="192" mass="21722">MKKKHFKMLIIGIGTIAFILWISGWLNLWINGISVIANDIEGYRLHSYPVDGEYSVKIDLNNIDSNEGKVLYDDGENQVYVEKVLVNGQSEVYFRSSGNYSLRGATLVSGNEHARIDNGFTSINHVNATATYQGDSFKIYQSGSSGLNYRDGDSFGFYLLLTDDKEVDVDIEKDSIIEVKLSNLYMHNWEKK</sequence>
<keyword evidence="1" id="KW-1133">Transmembrane helix</keyword>
<keyword evidence="1" id="KW-0812">Transmembrane</keyword>
<keyword evidence="3" id="KW-1185">Reference proteome</keyword>
<dbReference type="EMBL" id="CP031223">
    <property type="protein sequence ID" value="QFF99305.1"/>
    <property type="molecule type" value="Genomic_DNA"/>
</dbReference>
<evidence type="ECO:0000313" key="3">
    <source>
        <dbReference type="Proteomes" id="UP000325517"/>
    </source>
</evidence>
<gene>
    <name evidence="2" type="ORF">PB01_10975</name>
</gene>
<dbReference type="AlphaFoldDB" id="A0A5J6SMX8"/>
<keyword evidence="1" id="KW-0472">Membrane</keyword>